<protein>
    <submittedName>
        <fullName evidence="1">Uncharacterized protein</fullName>
    </submittedName>
</protein>
<dbReference type="eggNOG" id="ENOG502Z83Q">
    <property type="taxonomic scope" value="Bacteria"/>
</dbReference>
<name>T0J6X1_9SPHN</name>
<organism evidence="1 2">
    <name type="scientific">Sphingobium ummariense RL-3</name>
    <dbReference type="NCBI Taxonomy" id="1346791"/>
    <lineage>
        <taxon>Bacteria</taxon>
        <taxon>Pseudomonadati</taxon>
        <taxon>Pseudomonadota</taxon>
        <taxon>Alphaproteobacteria</taxon>
        <taxon>Sphingomonadales</taxon>
        <taxon>Sphingomonadaceae</taxon>
        <taxon>Sphingobium</taxon>
    </lineage>
</organism>
<dbReference type="STRING" id="1346791.M529_02785"/>
<proteinExistence type="predicted"/>
<dbReference type="AlphaFoldDB" id="T0J6X1"/>
<gene>
    <name evidence="1" type="ORF">M529_02785</name>
</gene>
<keyword evidence="2" id="KW-1185">Reference proteome</keyword>
<evidence type="ECO:0000313" key="2">
    <source>
        <dbReference type="Proteomes" id="UP000015523"/>
    </source>
</evidence>
<accession>T0J6X1</accession>
<sequence>MLVMAYRYPPGSPLHHEALKAKQRELRGDFPEPLTLRVHRALSWLRRAEAEESDEDVRFILLWIGFNAAYAGDVEASRASSAAEGERGLFQTFFTTLVSFDGKHRIYDMVWQRFPQEIRVLLANRYVFHPFWQHHNGSPGYADWADRLERSRIAIGAALRDHDTAKILSILFDRLYVLRNQLVHGGSTWNSDVNRAQVRDGAALLGCLLPIFIDLMMDNAGHEWPMPNYPVVE</sequence>
<dbReference type="Proteomes" id="UP000015523">
    <property type="component" value="Unassembled WGS sequence"/>
</dbReference>
<reference evidence="1 2" key="1">
    <citation type="journal article" date="2013" name="Genome Announc.">
        <title>Draft Genome Sequence of Sphingobium ummariense Strain RL-3, a Hexachlorocyclohexane-Degrading Bacterium.</title>
        <authorList>
            <person name="Kohli P."/>
            <person name="Dua A."/>
            <person name="Sangwan N."/>
            <person name="Oldach P."/>
            <person name="Khurana J.P."/>
            <person name="Lal R."/>
        </authorList>
    </citation>
    <scope>NUCLEOTIDE SEQUENCE [LARGE SCALE GENOMIC DNA]</scope>
    <source>
        <strain evidence="1 2">RL-3</strain>
    </source>
</reference>
<dbReference type="PATRIC" id="fig|1346791.3.peg.541"/>
<comment type="caution">
    <text evidence="1">The sequence shown here is derived from an EMBL/GenBank/DDBJ whole genome shotgun (WGS) entry which is preliminary data.</text>
</comment>
<dbReference type="EMBL" id="AUWY01000025">
    <property type="protein sequence ID" value="EQB33721.1"/>
    <property type="molecule type" value="Genomic_DNA"/>
</dbReference>
<evidence type="ECO:0000313" key="1">
    <source>
        <dbReference type="EMBL" id="EQB33721.1"/>
    </source>
</evidence>